<dbReference type="AlphaFoldDB" id="A0A9N7VAG4"/>
<feature type="compositionally biased region" description="Gly residues" evidence="1">
    <location>
        <begin position="277"/>
        <end position="288"/>
    </location>
</feature>
<evidence type="ECO:0000313" key="2">
    <source>
        <dbReference type="EMBL" id="CAB1445870.1"/>
    </source>
</evidence>
<keyword evidence="3" id="KW-1185">Reference proteome</keyword>
<dbReference type="Proteomes" id="UP001153269">
    <property type="component" value="Unassembled WGS sequence"/>
</dbReference>
<sequence length="381" mass="40656">MFLGTLGTTFRTCLSEQGFKFSHGGAGQTFPDVSAPSALTGHEQPAGSLCRAWDRNDRTTVTEKNRAPQKCRKISSPPNCSSAERKHLSVRGQRGHRLLGLFLISSQRANKPLQSDARSQCDGSSCRPGWFFDLASQSNLLFGREDGLCWYCTLYTSHGSPTFPESLLHRGTSALLHELSTEEKLTLKPGVRTKSNPLKICSHGEHVPDWSTNSLSPPLCPSVPSPVPLSPPLCLRLSRPVHISQGAALIGNTNPNLNIKTEPSSPSRDRHTPSSTSGGGGGGQGHIQGQGLVSVSYPGNLRLEAGGQGRSPVDSLSSNGSSYDGSDRDDGAQGRAGGLDFHQGGAGAQQPTMVLLRPSSAEPQEQDGSNVKRMRLESWVT</sequence>
<protein>
    <submittedName>
        <fullName evidence="2">Uncharacterized protein</fullName>
    </submittedName>
</protein>
<proteinExistence type="predicted"/>
<name>A0A9N7VAG4_PLEPL</name>
<feature type="compositionally biased region" description="Polar residues" evidence="1">
    <location>
        <begin position="251"/>
        <end position="266"/>
    </location>
</feature>
<comment type="caution">
    <text evidence="2">The sequence shown here is derived from an EMBL/GenBank/DDBJ whole genome shotgun (WGS) entry which is preliminary data.</text>
</comment>
<accession>A0A9N7VAG4</accession>
<reference evidence="2" key="1">
    <citation type="submission" date="2020-03" db="EMBL/GenBank/DDBJ databases">
        <authorList>
            <person name="Weist P."/>
        </authorList>
    </citation>
    <scope>NUCLEOTIDE SEQUENCE</scope>
</reference>
<dbReference type="EMBL" id="CADEAL010003813">
    <property type="protein sequence ID" value="CAB1445870.1"/>
    <property type="molecule type" value="Genomic_DNA"/>
</dbReference>
<evidence type="ECO:0000256" key="1">
    <source>
        <dbReference type="SAM" id="MobiDB-lite"/>
    </source>
</evidence>
<organism evidence="2 3">
    <name type="scientific">Pleuronectes platessa</name>
    <name type="common">European plaice</name>
    <dbReference type="NCBI Taxonomy" id="8262"/>
    <lineage>
        <taxon>Eukaryota</taxon>
        <taxon>Metazoa</taxon>
        <taxon>Chordata</taxon>
        <taxon>Craniata</taxon>
        <taxon>Vertebrata</taxon>
        <taxon>Euteleostomi</taxon>
        <taxon>Actinopterygii</taxon>
        <taxon>Neopterygii</taxon>
        <taxon>Teleostei</taxon>
        <taxon>Neoteleostei</taxon>
        <taxon>Acanthomorphata</taxon>
        <taxon>Carangaria</taxon>
        <taxon>Pleuronectiformes</taxon>
        <taxon>Pleuronectoidei</taxon>
        <taxon>Pleuronectidae</taxon>
        <taxon>Pleuronectes</taxon>
    </lineage>
</organism>
<feature type="region of interest" description="Disordered" evidence="1">
    <location>
        <begin position="61"/>
        <end position="86"/>
    </location>
</feature>
<feature type="region of interest" description="Disordered" evidence="1">
    <location>
        <begin position="250"/>
        <end position="381"/>
    </location>
</feature>
<feature type="compositionally biased region" description="Low complexity" evidence="1">
    <location>
        <begin position="314"/>
        <end position="324"/>
    </location>
</feature>
<evidence type="ECO:0000313" key="3">
    <source>
        <dbReference type="Proteomes" id="UP001153269"/>
    </source>
</evidence>
<gene>
    <name evidence="2" type="ORF">PLEPLA_LOCUS33613</name>
</gene>